<dbReference type="EMBL" id="PP511469">
    <property type="protein sequence ID" value="XCD04513.1"/>
    <property type="molecule type" value="Genomic_DNA"/>
</dbReference>
<organism evidence="3">
    <name type="scientific">Dulem virus 73</name>
    <dbReference type="NCBI Taxonomy" id="3145784"/>
    <lineage>
        <taxon>Viruses</taxon>
        <taxon>Monodnaviria</taxon>
        <taxon>Loebvirae</taxon>
        <taxon>Hofneiviricota</taxon>
        <taxon>Faserviricetes</taxon>
        <taxon>Tubulavirales</taxon>
        <taxon>Inoviridae</taxon>
        <taxon>Inovirus</taxon>
    </lineage>
</organism>
<feature type="transmembrane region" description="Helical" evidence="1">
    <location>
        <begin position="30"/>
        <end position="50"/>
    </location>
</feature>
<dbReference type="EMBL" id="PP511354">
    <property type="protein sequence ID" value="XCD03414.1"/>
    <property type="molecule type" value="Genomic_DNA"/>
</dbReference>
<evidence type="ECO:0000256" key="1">
    <source>
        <dbReference type="SAM" id="Phobius"/>
    </source>
</evidence>
<protein>
    <submittedName>
        <fullName evidence="3">Uncharacterized protein</fullName>
    </submittedName>
</protein>
<accession>A0AAU8AZE3</accession>
<name>A0AAU8AZE3_9VIRU</name>
<keyword evidence="1" id="KW-1133">Transmembrane helix</keyword>
<evidence type="ECO:0000313" key="2">
    <source>
        <dbReference type="EMBL" id="XCD03414.1"/>
    </source>
</evidence>
<keyword evidence="1" id="KW-0812">Transmembrane</keyword>
<keyword evidence="1" id="KW-0472">Membrane</keyword>
<sequence>MENPLLFSWLPQFVQSFFGFLKGWQLVEGVSMFGFLLGLCLLIVVIRSLLLKG</sequence>
<reference evidence="3" key="1">
    <citation type="submission" date="2024-03" db="EMBL/GenBank/DDBJ databases">
        <title>Diverse circular DNA viruses in blood, oral, and fecal samples of captive lemurs.</title>
        <authorList>
            <person name="Paietta E.N."/>
            <person name="Kraberger S."/>
            <person name="Lund M.C."/>
            <person name="Custer J.M."/>
            <person name="Vargas K.M."/>
            <person name="Ehmke E.E."/>
            <person name="Yoder A.D."/>
            <person name="Varsani A."/>
        </authorList>
    </citation>
    <scope>NUCLEOTIDE SEQUENCE</scope>
    <source>
        <strain evidence="2">Duke_18_62</strain>
        <strain evidence="3">Duke_23FS_46</strain>
    </source>
</reference>
<proteinExistence type="predicted"/>
<evidence type="ECO:0000313" key="3">
    <source>
        <dbReference type="EMBL" id="XCD04513.1"/>
    </source>
</evidence>